<accession>A0A699URI4</accession>
<dbReference type="AlphaFoldDB" id="A0A699URI4"/>
<evidence type="ECO:0000256" key="1">
    <source>
        <dbReference type="SAM" id="MobiDB-lite"/>
    </source>
</evidence>
<proteinExistence type="predicted"/>
<reference evidence="2" key="1">
    <citation type="journal article" date="2019" name="Sci. Rep.">
        <title>Draft genome of Tanacetum cinerariifolium, the natural source of mosquito coil.</title>
        <authorList>
            <person name="Yamashiro T."/>
            <person name="Shiraishi A."/>
            <person name="Satake H."/>
            <person name="Nakayama K."/>
        </authorList>
    </citation>
    <scope>NUCLEOTIDE SEQUENCE</scope>
</reference>
<dbReference type="EMBL" id="BKCJ011348731">
    <property type="protein sequence ID" value="GFD23956.1"/>
    <property type="molecule type" value="Genomic_DNA"/>
</dbReference>
<feature type="region of interest" description="Disordered" evidence="1">
    <location>
        <begin position="52"/>
        <end position="123"/>
    </location>
</feature>
<protein>
    <submittedName>
        <fullName evidence="2">Uncharacterized protein</fullName>
    </submittedName>
</protein>
<evidence type="ECO:0000313" key="2">
    <source>
        <dbReference type="EMBL" id="GFD23956.1"/>
    </source>
</evidence>
<feature type="non-terminal residue" evidence="2">
    <location>
        <position position="1"/>
    </location>
</feature>
<feature type="compositionally biased region" description="Basic and acidic residues" evidence="1">
    <location>
        <begin position="77"/>
        <end position="94"/>
    </location>
</feature>
<sequence length="123" mass="13753">IREVGYGIRDTWVDLTETVPEIAPMTIGKVNTRVTELAELHDHDTQDLYALQEDAQDSKTRISQRVAVDSQRASSTDGRDPLSDRIHETRDGRHACRVVSIGQPGRGARIPNHQDAPRDADEQ</sequence>
<comment type="caution">
    <text evidence="2">The sequence shown here is derived from an EMBL/GenBank/DDBJ whole genome shotgun (WGS) entry which is preliminary data.</text>
</comment>
<gene>
    <name evidence="2" type="ORF">Tci_895925</name>
</gene>
<organism evidence="2">
    <name type="scientific">Tanacetum cinerariifolium</name>
    <name type="common">Dalmatian daisy</name>
    <name type="synonym">Chrysanthemum cinerariifolium</name>
    <dbReference type="NCBI Taxonomy" id="118510"/>
    <lineage>
        <taxon>Eukaryota</taxon>
        <taxon>Viridiplantae</taxon>
        <taxon>Streptophyta</taxon>
        <taxon>Embryophyta</taxon>
        <taxon>Tracheophyta</taxon>
        <taxon>Spermatophyta</taxon>
        <taxon>Magnoliopsida</taxon>
        <taxon>eudicotyledons</taxon>
        <taxon>Gunneridae</taxon>
        <taxon>Pentapetalae</taxon>
        <taxon>asterids</taxon>
        <taxon>campanulids</taxon>
        <taxon>Asterales</taxon>
        <taxon>Asteraceae</taxon>
        <taxon>Asteroideae</taxon>
        <taxon>Anthemideae</taxon>
        <taxon>Anthemidinae</taxon>
        <taxon>Tanacetum</taxon>
    </lineage>
</organism>
<name>A0A699URI4_TANCI</name>